<dbReference type="EMBL" id="NISI01000009">
    <property type="protein sequence ID" value="OWR02404.1"/>
    <property type="molecule type" value="Genomic_DNA"/>
</dbReference>
<evidence type="ECO:0000313" key="1">
    <source>
        <dbReference type="EMBL" id="OWR02404.1"/>
    </source>
</evidence>
<gene>
    <name evidence="1" type="ORF">CDO81_19640</name>
</gene>
<dbReference type="AlphaFoldDB" id="A0A254N412"/>
<dbReference type="Proteomes" id="UP000197446">
    <property type="component" value="Unassembled WGS sequence"/>
</dbReference>
<dbReference type="RefSeq" id="WP_088484924.1">
    <property type="nucleotide sequence ID" value="NZ_NISI01000009.1"/>
</dbReference>
<organism evidence="1 2">
    <name type="scientific">Roseateles puraquae</name>
    <dbReference type="NCBI Taxonomy" id="431059"/>
    <lineage>
        <taxon>Bacteria</taxon>
        <taxon>Pseudomonadati</taxon>
        <taxon>Pseudomonadota</taxon>
        <taxon>Betaproteobacteria</taxon>
        <taxon>Burkholderiales</taxon>
        <taxon>Sphaerotilaceae</taxon>
        <taxon>Roseateles</taxon>
    </lineage>
</organism>
<evidence type="ECO:0000313" key="2">
    <source>
        <dbReference type="Proteomes" id="UP000197446"/>
    </source>
</evidence>
<protein>
    <submittedName>
        <fullName evidence="1">Uncharacterized protein</fullName>
    </submittedName>
</protein>
<proteinExistence type="predicted"/>
<reference evidence="1 2" key="1">
    <citation type="journal article" date="2007" name="Int. J. Syst. Evol. Microbiol.">
        <title>Description of Pelomonas aquatica sp. nov. and Pelomonas puraquae sp. nov., isolated from industrial and haemodialysis water.</title>
        <authorList>
            <person name="Gomila M."/>
            <person name="Bowien B."/>
            <person name="Falsen E."/>
            <person name="Moore E.R."/>
            <person name="Lalucat J."/>
        </authorList>
    </citation>
    <scope>NUCLEOTIDE SEQUENCE [LARGE SCALE GENOMIC DNA]</scope>
    <source>
        <strain evidence="1 2">CCUG 52769</strain>
    </source>
</reference>
<accession>A0A254N412</accession>
<sequence>MNMTQLTRARQELVSMPFAVPGGRLVTARLILLPSMPAGPMPREPHTLQLAVDVRATRDGDFEEVASSEVVPQFGERIVDVAVPTPAEPLEAGQLPAMARLRLIHTGQTQPIYELRLIGL</sequence>
<keyword evidence="2" id="KW-1185">Reference proteome</keyword>
<name>A0A254N412_9BURK</name>
<comment type="caution">
    <text evidence="1">The sequence shown here is derived from an EMBL/GenBank/DDBJ whole genome shotgun (WGS) entry which is preliminary data.</text>
</comment>